<keyword evidence="3" id="KW-1185">Reference proteome</keyword>
<dbReference type="EMBL" id="SOYY01000006">
    <property type="protein sequence ID" value="KAA0720381.1"/>
    <property type="molecule type" value="Genomic_DNA"/>
</dbReference>
<evidence type="ECO:0000256" key="1">
    <source>
        <dbReference type="SAM" id="MobiDB-lite"/>
    </source>
</evidence>
<dbReference type="Proteomes" id="UP000324632">
    <property type="component" value="Chromosome 6"/>
</dbReference>
<proteinExistence type="predicted"/>
<comment type="caution">
    <text evidence="2">The sequence shown here is derived from an EMBL/GenBank/DDBJ whole genome shotgun (WGS) entry which is preliminary data.</text>
</comment>
<evidence type="ECO:0000313" key="3">
    <source>
        <dbReference type="Proteomes" id="UP000324632"/>
    </source>
</evidence>
<accession>A0A5A9PGT6</accession>
<feature type="region of interest" description="Disordered" evidence="1">
    <location>
        <begin position="138"/>
        <end position="185"/>
    </location>
</feature>
<name>A0A5A9PGT6_9TELE</name>
<protein>
    <submittedName>
        <fullName evidence="2">Uncharacterized protein</fullName>
    </submittedName>
</protein>
<evidence type="ECO:0000313" key="2">
    <source>
        <dbReference type="EMBL" id="KAA0720381.1"/>
    </source>
</evidence>
<organism evidence="2 3">
    <name type="scientific">Triplophysa tibetana</name>
    <dbReference type="NCBI Taxonomy" id="1572043"/>
    <lineage>
        <taxon>Eukaryota</taxon>
        <taxon>Metazoa</taxon>
        <taxon>Chordata</taxon>
        <taxon>Craniata</taxon>
        <taxon>Vertebrata</taxon>
        <taxon>Euteleostomi</taxon>
        <taxon>Actinopterygii</taxon>
        <taxon>Neopterygii</taxon>
        <taxon>Teleostei</taxon>
        <taxon>Ostariophysi</taxon>
        <taxon>Cypriniformes</taxon>
        <taxon>Nemacheilidae</taxon>
        <taxon>Triplophysa</taxon>
    </lineage>
</organism>
<reference evidence="2 3" key="1">
    <citation type="journal article" date="2019" name="Mol. Ecol. Resour.">
        <title>Chromosome-level genome assembly of Triplophysa tibetana, a fish adapted to the harsh high-altitude environment of the Tibetan Plateau.</title>
        <authorList>
            <person name="Yang X."/>
            <person name="Liu H."/>
            <person name="Ma Z."/>
            <person name="Zou Y."/>
            <person name="Zou M."/>
            <person name="Mao Y."/>
            <person name="Li X."/>
            <person name="Wang H."/>
            <person name="Chen T."/>
            <person name="Wang W."/>
            <person name="Yang R."/>
        </authorList>
    </citation>
    <scope>NUCLEOTIDE SEQUENCE [LARGE SCALE GENOMIC DNA]</scope>
    <source>
        <strain evidence="2">TTIB1903HZAU</strain>
        <tissue evidence="2">Muscle</tissue>
    </source>
</reference>
<dbReference type="AlphaFoldDB" id="A0A5A9PGT6"/>
<sequence length="222" mass="22719">MKMQRGFSTGRQVLSLTRQTAVFLCIACEILGATDRLFSCGNEGEGARMCQRSHLFPAHSTVLSSKSAAAPPESASEPAAMSLGPGVPQSAAAFLEVATQSAATSPVLIFKLAKVFPAPMSMAVAVYPAPISKSAAASPKPPSAAAPLGPGDPKSTAVISEPATESVAASPMPMPESATASPTPLSLAQTWPPSFSFAPSYLSPGWFPFLPVISSLATQSRA</sequence>
<gene>
    <name evidence="2" type="ORF">E1301_Tti012415</name>
</gene>